<dbReference type="InterPro" id="IPR001375">
    <property type="entry name" value="Peptidase_S9_cat"/>
</dbReference>
<dbReference type="EMBL" id="SOHL01000023">
    <property type="protein sequence ID" value="TFD69531.1"/>
    <property type="molecule type" value="Genomic_DNA"/>
</dbReference>
<name>A0A4R9ATP7_9MICO</name>
<dbReference type="PANTHER" id="PTHR43358">
    <property type="entry name" value="ALPHA/BETA-HYDROLASE"/>
    <property type="match status" value="1"/>
</dbReference>
<proteinExistence type="predicted"/>
<protein>
    <submittedName>
        <fullName evidence="4">Alpha/beta fold hydrolase</fullName>
    </submittedName>
</protein>
<reference evidence="4 5" key="1">
    <citation type="submission" date="2019-03" db="EMBL/GenBank/DDBJ databases">
        <title>Genomics of glacier-inhabiting Cryobacterium strains.</title>
        <authorList>
            <person name="Liu Q."/>
            <person name="Xin Y.-H."/>
        </authorList>
    </citation>
    <scope>NUCLEOTIDE SEQUENCE [LARGE SCALE GENOMIC DNA]</scope>
    <source>
        <strain evidence="4 5">Hz16</strain>
    </source>
</reference>
<keyword evidence="2" id="KW-0472">Membrane</keyword>
<dbReference type="GO" id="GO:0016787">
    <property type="term" value="F:hydrolase activity"/>
    <property type="evidence" value="ECO:0007669"/>
    <property type="project" value="UniProtKB-KW"/>
</dbReference>
<gene>
    <name evidence="4" type="ORF">E3T50_12230</name>
</gene>
<feature type="region of interest" description="Disordered" evidence="1">
    <location>
        <begin position="1"/>
        <end position="26"/>
    </location>
</feature>
<accession>A0A4R9ATP7</accession>
<evidence type="ECO:0000313" key="4">
    <source>
        <dbReference type="EMBL" id="TFD69531.1"/>
    </source>
</evidence>
<evidence type="ECO:0000313" key="5">
    <source>
        <dbReference type="Proteomes" id="UP000297983"/>
    </source>
</evidence>
<organism evidence="4 5">
    <name type="scientific">Cryobacterium gelidum</name>
    <dbReference type="NCBI Taxonomy" id="1259164"/>
    <lineage>
        <taxon>Bacteria</taxon>
        <taxon>Bacillati</taxon>
        <taxon>Actinomycetota</taxon>
        <taxon>Actinomycetes</taxon>
        <taxon>Micrococcales</taxon>
        <taxon>Microbacteriaceae</taxon>
        <taxon>Cryobacterium</taxon>
    </lineage>
</organism>
<feature type="transmembrane region" description="Helical" evidence="2">
    <location>
        <begin position="35"/>
        <end position="66"/>
    </location>
</feature>
<keyword evidence="2" id="KW-1133">Transmembrane helix</keyword>
<dbReference type="Proteomes" id="UP000297983">
    <property type="component" value="Unassembled WGS sequence"/>
</dbReference>
<dbReference type="AlphaFoldDB" id="A0A4R9ATP7"/>
<comment type="caution">
    <text evidence="4">The sequence shown here is derived from an EMBL/GenBank/DDBJ whole genome shotgun (WGS) entry which is preliminary data.</text>
</comment>
<evidence type="ECO:0000256" key="1">
    <source>
        <dbReference type="SAM" id="MobiDB-lite"/>
    </source>
</evidence>
<keyword evidence="5" id="KW-1185">Reference proteome</keyword>
<feature type="domain" description="Peptidase S9 prolyl oligopeptidase catalytic" evidence="3">
    <location>
        <begin position="238"/>
        <end position="398"/>
    </location>
</feature>
<sequence>MLFVRHADQSEVHVHDPQPPNGRHTARWRSTQRSVLAPILGFTGIVIVGSAVALVGAAGVLAAVMAKTIVTPPAARADDTRVFAVDLAERLVTLQRHRDSVLPGEYSFFFSAGTGHARVGEITTRTATTVTRRILGVDYGDLASARRGRFSGWLYTSPADLGFGWTEVTIATPVGLAPAWFFPADGTTVSAGKWVIEVHGRAVRREEALRAVPVFHAAGYTSLLVSYRNDGDAPASADGRYGLGDTEWPDVEAAIDYAASHGARSIVLMGWSMGGAVVLQALTRSRHADLIVGLVLESPVIDWADVVRAQALDRRLPALIARGALAVMGAPWAKRVTGQATPIDFARLDYVARASELQRPILLLHSDNDGFVPATGSRRLADRRPDIVTFVAFSEARHTKLWNYDPDRWNGEIAAWLAALPTGLPKR</sequence>
<keyword evidence="2" id="KW-0812">Transmembrane</keyword>
<dbReference type="PANTHER" id="PTHR43358:SF4">
    <property type="entry name" value="ALPHA_BETA HYDROLASE FOLD-1 DOMAIN-CONTAINING PROTEIN"/>
    <property type="match status" value="1"/>
</dbReference>
<evidence type="ECO:0000256" key="2">
    <source>
        <dbReference type="SAM" id="Phobius"/>
    </source>
</evidence>
<keyword evidence="4" id="KW-0378">Hydrolase</keyword>
<evidence type="ECO:0000259" key="3">
    <source>
        <dbReference type="Pfam" id="PF00326"/>
    </source>
</evidence>
<dbReference type="Pfam" id="PF00326">
    <property type="entry name" value="Peptidase_S9"/>
    <property type="match status" value="1"/>
</dbReference>
<dbReference type="Gene3D" id="3.40.50.1820">
    <property type="entry name" value="alpha/beta hydrolase"/>
    <property type="match status" value="1"/>
</dbReference>
<dbReference type="InterPro" id="IPR052920">
    <property type="entry name" value="DNA-binding_regulatory"/>
</dbReference>
<dbReference type="InterPro" id="IPR029058">
    <property type="entry name" value="AB_hydrolase_fold"/>
</dbReference>
<feature type="compositionally biased region" description="Basic and acidic residues" evidence="1">
    <location>
        <begin position="1"/>
        <end position="16"/>
    </location>
</feature>
<dbReference type="SUPFAM" id="SSF53474">
    <property type="entry name" value="alpha/beta-Hydrolases"/>
    <property type="match status" value="1"/>
</dbReference>